<feature type="region of interest" description="Disordered" evidence="1">
    <location>
        <begin position="106"/>
        <end position="133"/>
    </location>
</feature>
<reference evidence="3" key="1">
    <citation type="submission" date="2016-11" db="UniProtKB">
        <authorList>
            <consortium name="WormBaseParasite"/>
        </authorList>
    </citation>
    <scope>IDENTIFICATION</scope>
</reference>
<evidence type="ECO:0000256" key="1">
    <source>
        <dbReference type="SAM" id="MobiDB-lite"/>
    </source>
</evidence>
<protein>
    <submittedName>
        <fullName evidence="3">Uncharacterized protein</fullName>
    </submittedName>
</protein>
<dbReference type="Proteomes" id="UP000095287">
    <property type="component" value="Unplaced"/>
</dbReference>
<dbReference type="AlphaFoldDB" id="A0A1I8AT97"/>
<accession>A0A1I8AT97</accession>
<dbReference type="WBParaSite" id="L893_g899.t1">
    <property type="protein sequence ID" value="L893_g899.t1"/>
    <property type="gene ID" value="L893_g899"/>
</dbReference>
<evidence type="ECO:0000313" key="2">
    <source>
        <dbReference type="Proteomes" id="UP000095287"/>
    </source>
</evidence>
<name>A0A1I8AT97_9BILA</name>
<keyword evidence="2" id="KW-1185">Reference proteome</keyword>
<proteinExistence type="predicted"/>
<sequence>MLKEYVNGSCLGALTCSASGKPRSPCDVFRNPVKWRSSLGGYKVPTTTVVGKKITIGNFIETSRLGLEKRTLSTLILTRYRNPFERLRIPWVPDLCPEVDRKVAGCPRPTESEVAGSSLDSGGGGEEDKEKEANRIAISSGYVTLNQNDSELFARLGRKL</sequence>
<organism evidence="2 3">
    <name type="scientific">Steinernema glaseri</name>
    <dbReference type="NCBI Taxonomy" id="37863"/>
    <lineage>
        <taxon>Eukaryota</taxon>
        <taxon>Metazoa</taxon>
        <taxon>Ecdysozoa</taxon>
        <taxon>Nematoda</taxon>
        <taxon>Chromadorea</taxon>
        <taxon>Rhabditida</taxon>
        <taxon>Tylenchina</taxon>
        <taxon>Panagrolaimomorpha</taxon>
        <taxon>Strongyloidoidea</taxon>
        <taxon>Steinernematidae</taxon>
        <taxon>Steinernema</taxon>
    </lineage>
</organism>
<evidence type="ECO:0000313" key="3">
    <source>
        <dbReference type="WBParaSite" id="L893_g899.t1"/>
    </source>
</evidence>